<accession>A0A073ITV2</accession>
<keyword evidence="5 7" id="KW-1133">Transmembrane helix</keyword>
<sequence>MIGIAILIIIGGLLLGTYIQYAFLAAAFFLVGTLGYKTSFMLTYGYSVVNSIVLLCVPLFIAVGLLMNQSGIGKSLVEFVSIFVGRAKCGLAVVAVVASAAFGSIAGSSLATLSCIGTIMKPRCAEAGYDRGFTAALVSCACPLGLLIPPSAHMVLYSWAGRQSLLACFLATVGPGLMLVFMLSLCSYFILRNNPNIKVNEKIPLPELLTLARKRTGSAIPALMMPFIVLGGIYGGFFTPTEAAAVAVLYTIPVGFFVYKKLTLRNLYDTLVETAASTGVIMVMIFCIMILSRIYIMEDLPAMITEHLKNFSDNKYVILLCTNVILLIIGMIMDDTSAILLCAPIFIPILEEFGVHPVHFAAIMGVNIGIGVLTPPTAPSLYFGSNVMKVEVAEMLPTTLKLLVFAWLPTLMAVTYIPALALWLPDTLLGGIM</sequence>
<evidence type="ECO:0000256" key="6">
    <source>
        <dbReference type="ARBA" id="ARBA00023136"/>
    </source>
</evidence>
<feature type="transmembrane region" description="Helical" evidence="7">
    <location>
        <begin position="402"/>
        <end position="424"/>
    </location>
</feature>
<organism evidence="9 10">
    <name type="scientific">Synergistes jonesii</name>
    <dbReference type="NCBI Taxonomy" id="2754"/>
    <lineage>
        <taxon>Bacteria</taxon>
        <taxon>Thermotogati</taxon>
        <taxon>Synergistota</taxon>
        <taxon>Synergistia</taxon>
        <taxon>Synergistales</taxon>
        <taxon>Synergistaceae</taxon>
        <taxon>Synergistes</taxon>
    </lineage>
</organism>
<keyword evidence="3" id="KW-0997">Cell inner membrane</keyword>
<comment type="caution">
    <text evidence="9">The sequence shown here is derived from an EMBL/GenBank/DDBJ whole genome shotgun (WGS) entry which is preliminary data.</text>
</comment>
<evidence type="ECO:0000313" key="10">
    <source>
        <dbReference type="Proteomes" id="UP000027665"/>
    </source>
</evidence>
<reference evidence="9 10" key="1">
    <citation type="submission" date="2014-04" db="EMBL/GenBank/DDBJ databases">
        <title>Draft Genome Sequence of Synergistes jonesii.</title>
        <authorList>
            <person name="Coil D.A."/>
            <person name="Eisen J.A."/>
            <person name="Holland-Moritz H.E."/>
        </authorList>
    </citation>
    <scope>NUCLEOTIDE SEQUENCE [LARGE SCALE GENOMIC DNA]</scope>
    <source>
        <strain evidence="9 10">78-1</strain>
    </source>
</reference>
<keyword evidence="4 7" id="KW-0812">Transmembrane</keyword>
<gene>
    <name evidence="9" type="ORF">EH55_00425</name>
</gene>
<keyword evidence="6 7" id="KW-0472">Membrane</keyword>
<dbReference type="AlphaFoldDB" id="A0A073ITV2"/>
<keyword evidence="2" id="KW-1003">Cell membrane</keyword>
<evidence type="ECO:0000256" key="2">
    <source>
        <dbReference type="ARBA" id="ARBA00022475"/>
    </source>
</evidence>
<dbReference type="GO" id="GO:0005886">
    <property type="term" value="C:plasma membrane"/>
    <property type="evidence" value="ECO:0007669"/>
    <property type="project" value="UniProtKB-SubCell"/>
</dbReference>
<feature type="transmembrane region" description="Helical" evidence="7">
    <location>
        <begin position="271"/>
        <end position="296"/>
    </location>
</feature>
<dbReference type="PATRIC" id="fig|2754.20.peg.2137"/>
<evidence type="ECO:0000256" key="7">
    <source>
        <dbReference type="SAM" id="Phobius"/>
    </source>
</evidence>
<evidence type="ECO:0000256" key="3">
    <source>
        <dbReference type="ARBA" id="ARBA00022519"/>
    </source>
</evidence>
<evidence type="ECO:0000256" key="1">
    <source>
        <dbReference type="ARBA" id="ARBA00004429"/>
    </source>
</evidence>
<dbReference type="InterPro" id="IPR004681">
    <property type="entry name" value="TRAP_DctM"/>
</dbReference>
<proteinExistence type="predicted"/>
<dbReference type="PANTHER" id="PTHR33362:SF2">
    <property type="entry name" value="TRAP TRANSPORTER LARGE PERMEASE PROTEIN"/>
    <property type="match status" value="1"/>
</dbReference>
<feature type="transmembrane region" description="Helical" evidence="7">
    <location>
        <begin position="6"/>
        <end position="31"/>
    </location>
</feature>
<evidence type="ECO:0000259" key="8">
    <source>
        <dbReference type="Pfam" id="PF06808"/>
    </source>
</evidence>
<dbReference type="Proteomes" id="UP000027665">
    <property type="component" value="Unassembled WGS sequence"/>
</dbReference>
<feature type="transmembrane region" description="Helical" evidence="7">
    <location>
        <begin position="164"/>
        <end position="191"/>
    </location>
</feature>
<protein>
    <submittedName>
        <fullName evidence="9">C4-dicarboxylate ABC transporter permease</fullName>
    </submittedName>
</protein>
<dbReference type="NCBIfam" id="TIGR00786">
    <property type="entry name" value="dctM"/>
    <property type="match status" value="1"/>
</dbReference>
<feature type="transmembrane region" description="Helical" evidence="7">
    <location>
        <begin position="91"/>
        <end position="120"/>
    </location>
</feature>
<evidence type="ECO:0000256" key="4">
    <source>
        <dbReference type="ARBA" id="ARBA00022692"/>
    </source>
</evidence>
<feature type="transmembrane region" description="Helical" evidence="7">
    <location>
        <begin position="243"/>
        <end position="259"/>
    </location>
</feature>
<feature type="transmembrane region" description="Helical" evidence="7">
    <location>
        <begin position="43"/>
        <end position="67"/>
    </location>
</feature>
<comment type="subcellular location">
    <subcellularLocation>
        <location evidence="1">Cell inner membrane</location>
        <topology evidence="1">Multi-pass membrane protein</topology>
    </subcellularLocation>
</comment>
<feature type="transmembrane region" description="Helical" evidence="7">
    <location>
        <begin position="132"/>
        <end position="152"/>
    </location>
</feature>
<dbReference type="EMBL" id="JMKI01000012">
    <property type="protein sequence ID" value="KEJ92906.1"/>
    <property type="molecule type" value="Genomic_DNA"/>
</dbReference>
<feature type="transmembrane region" description="Helical" evidence="7">
    <location>
        <begin position="219"/>
        <end position="237"/>
    </location>
</feature>
<feature type="transmembrane region" description="Helical" evidence="7">
    <location>
        <begin position="316"/>
        <end position="346"/>
    </location>
</feature>
<feature type="transmembrane region" description="Helical" evidence="7">
    <location>
        <begin position="358"/>
        <end position="382"/>
    </location>
</feature>
<dbReference type="STRING" id="2754.EH55_00425"/>
<name>A0A073ITV2_9BACT</name>
<dbReference type="eggNOG" id="COG1593">
    <property type="taxonomic scope" value="Bacteria"/>
</dbReference>
<dbReference type="Pfam" id="PF06808">
    <property type="entry name" value="DctM"/>
    <property type="match status" value="1"/>
</dbReference>
<evidence type="ECO:0000313" key="9">
    <source>
        <dbReference type="EMBL" id="KEJ92906.1"/>
    </source>
</evidence>
<keyword evidence="10" id="KW-1185">Reference proteome</keyword>
<dbReference type="PIRSF" id="PIRSF006066">
    <property type="entry name" value="HI0050"/>
    <property type="match status" value="1"/>
</dbReference>
<feature type="domain" description="TRAP C4-dicarboxylate transport system permease DctM subunit" evidence="8">
    <location>
        <begin position="7"/>
        <end position="420"/>
    </location>
</feature>
<evidence type="ECO:0000256" key="5">
    <source>
        <dbReference type="ARBA" id="ARBA00022989"/>
    </source>
</evidence>
<dbReference type="PANTHER" id="PTHR33362">
    <property type="entry name" value="SIALIC ACID TRAP TRANSPORTER PERMEASE PROTEIN SIAT-RELATED"/>
    <property type="match status" value="1"/>
</dbReference>
<dbReference type="GO" id="GO:0022857">
    <property type="term" value="F:transmembrane transporter activity"/>
    <property type="evidence" value="ECO:0007669"/>
    <property type="project" value="TreeGrafter"/>
</dbReference>
<dbReference type="InterPro" id="IPR010656">
    <property type="entry name" value="DctM"/>
</dbReference>